<dbReference type="PANTHER" id="PTHR43851:SF3">
    <property type="entry name" value="COENZYME Q8"/>
    <property type="match status" value="1"/>
</dbReference>
<dbReference type="PANTHER" id="PTHR43851">
    <property type="match status" value="1"/>
</dbReference>
<keyword evidence="3" id="KW-0547">Nucleotide-binding</keyword>
<evidence type="ECO:0000256" key="3">
    <source>
        <dbReference type="ARBA" id="ARBA00022741"/>
    </source>
</evidence>
<dbReference type="GO" id="GO:0016301">
    <property type="term" value="F:kinase activity"/>
    <property type="evidence" value="ECO:0007669"/>
    <property type="project" value="UniProtKB-KW"/>
</dbReference>
<name>A0A5R8P815_9NOCA</name>
<accession>A0A5R8P815</accession>
<dbReference type="InterPro" id="IPR011009">
    <property type="entry name" value="Kinase-like_dom_sf"/>
</dbReference>
<dbReference type="RefSeq" id="WP_138458162.1">
    <property type="nucleotide sequence ID" value="NZ_VBUU01000031.1"/>
</dbReference>
<dbReference type="OrthoDB" id="9795390at2"/>
<dbReference type="InterPro" id="IPR034646">
    <property type="entry name" value="ADCK3_dom"/>
</dbReference>
<organism evidence="6 7">
    <name type="scientific">Nocardia cyriacigeorgica</name>
    <dbReference type="NCBI Taxonomy" id="135487"/>
    <lineage>
        <taxon>Bacteria</taxon>
        <taxon>Bacillati</taxon>
        <taxon>Actinomycetota</taxon>
        <taxon>Actinomycetes</taxon>
        <taxon>Mycobacteriales</taxon>
        <taxon>Nocardiaceae</taxon>
        <taxon>Nocardia</taxon>
    </lineage>
</organism>
<keyword evidence="4" id="KW-0067">ATP-binding</keyword>
<evidence type="ECO:0000313" key="6">
    <source>
        <dbReference type="EMBL" id="TLG00351.1"/>
    </source>
</evidence>
<reference evidence="6 7" key="1">
    <citation type="submission" date="2019-05" db="EMBL/GenBank/DDBJ databases">
        <title>Genomes sequences of two Nocardia cyriacigeorgica environmental isolates, type strains Nocardia asteroides ATCC 19247 and Nocardia cyriacigeorgica DSM 44484.</title>
        <authorList>
            <person name="Vautrin F."/>
            <person name="Bergeron E."/>
            <person name="Dubost A."/>
            <person name="Abrouk D."/>
            <person name="Rodriguez Nava V."/>
            <person name="Pujic P."/>
        </authorList>
    </citation>
    <scope>NUCLEOTIDE SEQUENCE [LARGE SCALE GENOMIC DNA]</scope>
    <source>
        <strain evidence="6 7">EML 1456</strain>
    </source>
</reference>
<keyword evidence="2" id="KW-0808">Transferase</keyword>
<keyword evidence="6" id="KW-0418">Kinase</keyword>
<proteinExistence type="inferred from homology"/>
<comment type="similarity">
    <text evidence="1">Belongs to the protein kinase superfamily. ADCK protein kinase family.</text>
</comment>
<protein>
    <submittedName>
        <fullName evidence="6">AarF/ABC1/UbiB kinase family protein</fullName>
    </submittedName>
</protein>
<gene>
    <name evidence="6" type="ORF">FEK35_24220</name>
</gene>
<dbReference type="InterPro" id="IPR051409">
    <property type="entry name" value="Atypical_kinase_ADCK"/>
</dbReference>
<dbReference type="GO" id="GO:0005524">
    <property type="term" value="F:ATP binding"/>
    <property type="evidence" value="ECO:0007669"/>
    <property type="project" value="UniProtKB-KW"/>
</dbReference>
<comment type="caution">
    <text evidence="6">The sequence shown here is derived from an EMBL/GenBank/DDBJ whole genome shotgun (WGS) entry which is preliminary data.</text>
</comment>
<dbReference type="SUPFAM" id="SSF56112">
    <property type="entry name" value="Protein kinase-like (PK-like)"/>
    <property type="match status" value="1"/>
</dbReference>
<dbReference type="EMBL" id="VBUU01000031">
    <property type="protein sequence ID" value="TLG00351.1"/>
    <property type="molecule type" value="Genomic_DNA"/>
</dbReference>
<dbReference type="Proteomes" id="UP000308349">
    <property type="component" value="Unassembled WGS sequence"/>
</dbReference>
<dbReference type="Pfam" id="PF03109">
    <property type="entry name" value="ABC1"/>
    <property type="match status" value="1"/>
</dbReference>
<evidence type="ECO:0000256" key="1">
    <source>
        <dbReference type="ARBA" id="ARBA00009670"/>
    </source>
</evidence>
<dbReference type="CDD" id="cd13970">
    <property type="entry name" value="ABC1_ADCK3"/>
    <property type="match status" value="1"/>
</dbReference>
<evidence type="ECO:0000259" key="5">
    <source>
        <dbReference type="Pfam" id="PF03109"/>
    </source>
</evidence>
<evidence type="ECO:0000313" key="7">
    <source>
        <dbReference type="Proteomes" id="UP000308349"/>
    </source>
</evidence>
<dbReference type="AlphaFoldDB" id="A0A5R8P815"/>
<dbReference type="InterPro" id="IPR004147">
    <property type="entry name" value="ABC1_dom"/>
</dbReference>
<evidence type="ECO:0000256" key="2">
    <source>
        <dbReference type="ARBA" id="ARBA00022679"/>
    </source>
</evidence>
<evidence type="ECO:0000256" key="4">
    <source>
        <dbReference type="ARBA" id="ARBA00022840"/>
    </source>
</evidence>
<dbReference type="Gene3D" id="1.10.510.10">
    <property type="entry name" value="Transferase(Phosphotransferase) domain 1"/>
    <property type="match status" value="1"/>
</dbReference>
<feature type="domain" description="ABC1 atypical kinase-like" evidence="5">
    <location>
        <begin position="98"/>
        <end position="326"/>
    </location>
</feature>
<sequence length="462" mass="51902">MGERVPRSRAVRGRKLGTLAAGHAARRATTRLSMVGRSEQAKQMLAQRSTMEAAEQLIEVLGSLKGAAMKLGQMLSMLDLDLVPESHRDEFRKKLAVLCDQAPTTPFSTMRPVVEQSCGPLTRVFRDFDEAPIAAASIGQVYRATLRDGRDVAVKIQYPGVDAAVRSDLRNLALFAKMLKPMWPTLEGGLLVEEIARNFESELDYLREARNQHRVARHYRDHPFIAVPDAILEHCSPRVLVTEYFPSRAFGEMCELPDEQRNRIGELIFRFYVGSLFQRNEFCGDPHPGNVLLAPDGRVGFIDFGLYNRMNPRDVNFERNAIRAAAELRADDLYSMMVRRGVVDPDSSVTADECLEYAWSVSEWNLLDASITVTPELPSGALLVAIDPRATRFAGIRDQYLPPEHAFSRRADFMTFGVLGRLGATNNWHRIAREWIYGEPAVTEIGQALEACRLSGIHDLDW</sequence>